<dbReference type="InterPro" id="IPR001190">
    <property type="entry name" value="SRCR"/>
</dbReference>
<keyword evidence="8" id="KW-0812">Transmembrane</keyword>
<reference evidence="10 11" key="1">
    <citation type="submission" date="2021-06" db="EMBL/GenBank/DDBJ databases">
        <authorList>
            <person name="Palmer J.M."/>
        </authorList>
    </citation>
    <scope>NUCLEOTIDE SEQUENCE [LARGE SCALE GENOMIC DNA]</scope>
    <source>
        <strain evidence="10 11">XC_2019</strain>
        <tissue evidence="10">Muscle</tissue>
    </source>
</reference>
<evidence type="ECO:0000256" key="1">
    <source>
        <dbReference type="ARBA" id="ARBA00004613"/>
    </source>
</evidence>
<comment type="caution">
    <text evidence="7">Lacks conserved residue(s) required for the propagation of feature annotation.</text>
</comment>
<dbReference type="EMBL" id="JAHRIN010010254">
    <property type="protein sequence ID" value="MEQ2195098.1"/>
    <property type="molecule type" value="Genomic_DNA"/>
</dbReference>
<keyword evidence="8" id="KW-0472">Membrane</keyword>
<keyword evidence="2" id="KW-0964">Secreted</keyword>
<feature type="domain" description="SRCR" evidence="9">
    <location>
        <begin position="81"/>
        <end position="186"/>
    </location>
</feature>
<evidence type="ECO:0000256" key="2">
    <source>
        <dbReference type="ARBA" id="ARBA00022525"/>
    </source>
</evidence>
<dbReference type="SUPFAM" id="SSF56487">
    <property type="entry name" value="SRCR-like"/>
    <property type="match status" value="3"/>
</dbReference>
<dbReference type="PANTHER" id="PTHR48071:SF15">
    <property type="entry name" value="SRCR DOMAIN-CONTAINING PROTEIN"/>
    <property type="match status" value="1"/>
</dbReference>
<dbReference type="Pfam" id="PF00530">
    <property type="entry name" value="SRCR"/>
    <property type="match status" value="2"/>
</dbReference>
<feature type="domain" description="SRCR" evidence="9">
    <location>
        <begin position="35"/>
        <end position="78"/>
    </location>
</feature>
<evidence type="ECO:0000259" key="9">
    <source>
        <dbReference type="PROSITE" id="PS50287"/>
    </source>
</evidence>
<proteinExistence type="predicted"/>
<sequence length="510" mass="55740">MGHYVNIPELQTIASGDDKTHLYVFSNYESLYSTVRLVNGTSLCSGRLEVKYSQSDNSNQIWSSVCEADFDQKDAEVVYSVRLVNGTSLCSGRLAVKYSQSDNSNQIWSSVCEADFDQTDAEVVSKEIGCGPPLVLQGVFYGDVEASKWTKEFQCGGTESALLDCRRSGSVRNICSSGKVVGLTCSEPVRLVGGASRCEGILEVKLGTWRPVNALGWTMQEAAAACGELDCGSVVSMETRIDYSVRPVWEVHLSCFKSGSPLRECASLSSSQSCSVLELVCTVLKAYAIHYYHCVRCYIILRSTVNFYFETICDAALDCSVTTHKTNKPIICLLSDLLFQPIISLSSKAGVTHSLNNRSAGVFQGSSFTISCSIQPQYPGGSFQLSFNSSNTTHSYTQLAINHSAHFLFPAAEPAHIGSYICVYNVYVFFHDFSSESHSLTLTVSGKLMESCTQLGLFLCSCVTEFDLLTECVSSDPTIFIIRLVLLLSLLLFISLIYSSLQVASTFVSD</sequence>
<dbReference type="PANTHER" id="PTHR48071">
    <property type="entry name" value="SRCR DOMAIN-CONTAINING PROTEIN"/>
    <property type="match status" value="1"/>
</dbReference>
<evidence type="ECO:0000256" key="5">
    <source>
        <dbReference type="ARBA" id="ARBA00023157"/>
    </source>
</evidence>
<feature type="non-terminal residue" evidence="10">
    <location>
        <position position="1"/>
    </location>
</feature>
<evidence type="ECO:0000256" key="7">
    <source>
        <dbReference type="PROSITE-ProRule" id="PRU00196"/>
    </source>
</evidence>
<keyword evidence="6" id="KW-0325">Glycoprotein</keyword>
<evidence type="ECO:0000313" key="10">
    <source>
        <dbReference type="EMBL" id="MEQ2195098.1"/>
    </source>
</evidence>
<evidence type="ECO:0000313" key="11">
    <source>
        <dbReference type="Proteomes" id="UP001434883"/>
    </source>
</evidence>
<dbReference type="Proteomes" id="UP001434883">
    <property type="component" value="Unassembled WGS sequence"/>
</dbReference>
<feature type="disulfide bond" evidence="7">
    <location>
        <begin position="255"/>
        <end position="265"/>
    </location>
</feature>
<dbReference type="Gene3D" id="3.10.250.10">
    <property type="entry name" value="SRCR-like domain"/>
    <property type="match status" value="3"/>
</dbReference>
<keyword evidence="8" id="KW-1133">Transmembrane helix</keyword>
<keyword evidence="11" id="KW-1185">Reference proteome</keyword>
<evidence type="ECO:0000256" key="8">
    <source>
        <dbReference type="SAM" id="Phobius"/>
    </source>
</evidence>
<dbReference type="InterPro" id="IPR013783">
    <property type="entry name" value="Ig-like_fold"/>
</dbReference>
<name>A0ABV0QHQ2_9TELE</name>
<evidence type="ECO:0000256" key="4">
    <source>
        <dbReference type="ARBA" id="ARBA00022737"/>
    </source>
</evidence>
<dbReference type="PRINTS" id="PR00258">
    <property type="entry name" value="SPERACTRCPTR"/>
</dbReference>
<organism evidence="10 11">
    <name type="scientific">Xenoophorus captivus</name>
    <dbReference type="NCBI Taxonomy" id="1517983"/>
    <lineage>
        <taxon>Eukaryota</taxon>
        <taxon>Metazoa</taxon>
        <taxon>Chordata</taxon>
        <taxon>Craniata</taxon>
        <taxon>Vertebrata</taxon>
        <taxon>Euteleostomi</taxon>
        <taxon>Actinopterygii</taxon>
        <taxon>Neopterygii</taxon>
        <taxon>Teleostei</taxon>
        <taxon>Neoteleostei</taxon>
        <taxon>Acanthomorphata</taxon>
        <taxon>Ovalentaria</taxon>
        <taxon>Atherinomorphae</taxon>
        <taxon>Cyprinodontiformes</taxon>
        <taxon>Goodeidae</taxon>
        <taxon>Xenoophorus</taxon>
    </lineage>
</organism>
<dbReference type="SMART" id="SM00202">
    <property type="entry name" value="SR"/>
    <property type="match status" value="2"/>
</dbReference>
<protein>
    <recommendedName>
        <fullName evidence="9">SRCR domain-containing protein</fullName>
    </recommendedName>
</protein>
<feature type="transmembrane region" description="Helical" evidence="8">
    <location>
        <begin position="480"/>
        <end position="501"/>
    </location>
</feature>
<keyword evidence="3" id="KW-0732">Signal</keyword>
<gene>
    <name evidence="10" type="ORF">XENOCAPTIV_007474</name>
</gene>
<dbReference type="SUPFAM" id="SSF48726">
    <property type="entry name" value="Immunoglobulin"/>
    <property type="match status" value="1"/>
</dbReference>
<accession>A0ABV0QHQ2</accession>
<feature type="disulfide bond" evidence="7">
    <location>
        <begin position="155"/>
        <end position="165"/>
    </location>
</feature>
<comment type="subcellular location">
    <subcellularLocation>
        <location evidence="1">Secreted</location>
    </subcellularLocation>
</comment>
<dbReference type="Gene3D" id="2.60.40.10">
    <property type="entry name" value="Immunoglobulins"/>
    <property type="match status" value="1"/>
</dbReference>
<evidence type="ECO:0000256" key="6">
    <source>
        <dbReference type="ARBA" id="ARBA00023180"/>
    </source>
</evidence>
<evidence type="ECO:0000256" key="3">
    <source>
        <dbReference type="ARBA" id="ARBA00022729"/>
    </source>
</evidence>
<dbReference type="InterPro" id="IPR036772">
    <property type="entry name" value="SRCR-like_dom_sf"/>
</dbReference>
<dbReference type="InterPro" id="IPR036179">
    <property type="entry name" value="Ig-like_dom_sf"/>
</dbReference>
<keyword evidence="4" id="KW-0677">Repeat</keyword>
<feature type="domain" description="SRCR" evidence="9">
    <location>
        <begin position="189"/>
        <end position="282"/>
    </location>
</feature>
<comment type="caution">
    <text evidence="10">The sequence shown here is derived from an EMBL/GenBank/DDBJ whole genome shotgun (WGS) entry which is preliminary data.</text>
</comment>
<dbReference type="PROSITE" id="PS50287">
    <property type="entry name" value="SRCR_2"/>
    <property type="match status" value="3"/>
</dbReference>
<keyword evidence="5 7" id="KW-1015">Disulfide bond</keyword>